<dbReference type="Proteomes" id="UP000007756">
    <property type="component" value="Chromosome"/>
</dbReference>
<dbReference type="STRING" id="722438.F539_03710"/>
<dbReference type="EMDB" id="EMD-13276"/>
<dbReference type="EMDB" id="EMD-13432"/>
<dbReference type="SUPFAM" id="SSF54565">
    <property type="entry name" value="Ribosomal protein S16"/>
    <property type="match status" value="1"/>
</dbReference>
<dbReference type="FunFam" id="3.30.1320.10:FF:000010">
    <property type="entry name" value="30S ribosomal protein S16"/>
    <property type="match status" value="1"/>
</dbReference>
<dbReference type="KEGG" id="mpj:MPNE_0770"/>
<keyword evidence="2 3" id="KW-0687">Ribonucleoprotein</keyword>
<dbReference type="EMDB" id="EMD-13278"/>
<gene>
    <name evidence="3 4" type="primary">rpsP</name>
    <name evidence="4" type="ordered locus">MPNE_0770</name>
</gene>
<dbReference type="EMDB" id="EMD-13449"/>
<dbReference type="eggNOG" id="COG0228">
    <property type="taxonomic scope" value="Bacteria"/>
</dbReference>
<dbReference type="EMDB" id="EMD-13274"/>
<evidence type="ECO:0000256" key="1">
    <source>
        <dbReference type="ARBA" id="ARBA00022980"/>
    </source>
</evidence>
<dbReference type="InterPro" id="IPR023803">
    <property type="entry name" value="Ribosomal_bS16_dom_sf"/>
</dbReference>
<dbReference type="EMDB" id="EMD-13447"/>
<evidence type="ECO:0000313" key="4">
    <source>
        <dbReference type="EMBL" id="ADK87236.1"/>
    </source>
</evidence>
<dbReference type="EMDB" id="EMD-13446"/>
<dbReference type="EMDB" id="EMD-13448"/>
<dbReference type="AlphaFoldDB" id="A0A0H3DLS7"/>
<dbReference type="GO" id="GO:0006412">
    <property type="term" value="P:translation"/>
    <property type="evidence" value="ECO:0007669"/>
    <property type="project" value="UniProtKB-UniRule"/>
</dbReference>
<dbReference type="PANTHER" id="PTHR12919">
    <property type="entry name" value="30S RIBOSOMAL PROTEIN S16"/>
    <property type="match status" value="1"/>
</dbReference>
<dbReference type="EMDB" id="EMD-13412"/>
<dbReference type="GO" id="GO:0005737">
    <property type="term" value="C:cytoplasm"/>
    <property type="evidence" value="ECO:0007669"/>
    <property type="project" value="UniProtKB-ARBA"/>
</dbReference>
<dbReference type="EMDB" id="EMD-13273"/>
<dbReference type="GeneID" id="66608652"/>
<dbReference type="PATRIC" id="fig|722438.3.peg.749"/>
<dbReference type="EMBL" id="CP002077">
    <property type="protein sequence ID" value="ADK87236.1"/>
    <property type="molecule type" value="Genomic_DNA"/>
</dbReference>
<accession>A0A0H3DLS7</accession>
<protein>
    <recommendedName>
        <fullName evidence="3">Small ribosomal subunit protein bS16</fullName>
    </recommendedName>
</protein>
<dbReference type="EMDB" id="EMD-13433"/>
<comment type="similarity">
    <text evidence="3">Belongs to the bacterial ribosomal protein bS16 family.</text>
</comment>
<dbReference type="EMDB" id="EMD-13413"/>
<dbReference type="EMDB" id="EMD-13275"/>
<dbReference type="Gene3D" id="3.30.1320.10">
    <property type="match status" value="1"/>
</dbReference>
<dbReference type="RefSeq" id="WP_010875017.1">
    <property type="nucleotide sequence ID" value="NZ_CP010546.1"/>
</dbReference>
<dbReference type="EMDB" id="EMD-13411"/>
<sequence length="94" mass="10783">MVKIRLMRMGRVHYPTYRIVAVDSRVKRDGKYIALIGHLNPALKENKCKIDEAVALEWLNKGAKPTDTVRSLFSQTGLWKKFVESKKKPVAKSK</sequence>
<dbReference type="PaxDb" id="722438-MPNE_0770"/>
<dbReference type="GO" id="GO:0015935">
    <property type="term" value="C:small ribosomal subunit"/>
    <property type="evidence" value="ECO:0007669"/>
    <property type="project" value="TreeGrafter"/>
</dbReference>
<dbReference type="InterPro" id="IPR000307">
    <property type="entry name" value="Ribosomal_bS16"/>
</dbReference>
<dbReference type="EMDB" id="EMD-13434"/>
<dbReference type="EMDB" id="EMD-13272"/>
<dbReference type="EMDB" id="EMD-13450"/>
<dbReference type="EMDB" id="EMD-13410"/>
<dbReference type="NCBIfam" id="TIGR00002">
    <property type="entry name" value="S16"/>
    <property type="match status" value="1"/>
</dbReference>
<dbReference type="EMDB" id="EMD-13281"/>
<dbReference type="EMDB" id="EMD-13280"/>
<dbReference type="Pfam" id="PF00886">
    <property type="entry name" value="Ribosomal_S16"/>
    <property type="match status" value="1"/>
</dbReference>
<organism evidence="4 5">
    <name type="scientific">Mycoplasmoides pneumoniae (strain ATCC 15531 / DSM 23978 / CIP 103766 / NBRC 14401 / NCTC 10119 / FH)</name>
    <name type="common">Mycoplasma pneumoniae</name>
    <dbReference type="NCBI Taxonomy" id="722438"/>
    <lineage>
        <taxon>Bacteria</taxon>
        <taxon>Bacillati</taxon>
        <taxon>Mycoplasmatota</taxon>
        <taxon>Mycoplasmoidales</taxon>
        <taxon>Mycoplasmoidaceae</taxon>
        <taxon>Mycoplasmoides</taxon>
    </lineage>
</organism>
<dbReference type="EMDB" id="EMD-13282"/>
<dbReference type="EMDB" id="EMD-13435"/>
<evidence type="ECO:0000256" key="3">
    <source>
        <dbReference type="HAMAP-Rule" id="MF_00385"/>
    </source>
</evidence>
<dbReference type="PANTHER" id="PTHR12919:SF20">
    <property type="entry name" value="SMALL RIBOSOMAL SUBUNIT PROTEIN BS16M"/>
    <property type="match status" value="1"/>
</dbReference>
<dbReference type="EMDB" id="EMD-13279"/>
<dbReference type="HAMAP" id="MF_00385">
    <property type="entry name" value="Ribosomal_bS16"/>
    <property type="match status" value="1"/>
</dbReference>
<proteinExistence type="inferred from homology"/>
<dbReference type="GO" id="GO:0003735">
    <property type="term" value="F:structural constituent of ribosome"/>
    <property type="evidence" value="ECO:0007669"/>
    <property type="project" value="InterPro"/>
</dbReference>
<name>A0A0H3DLS7_MYCPB</name>
<evidence type="ECO:0000256" key="2">
    <source>
        <dbReference type="ARBA" id="ARBA00023274"/>
    </source>
</evidence>
<keyword evidence="1 3" id="KW-0689">Ribosomal protein</keyword>
<dbReference type="HOGENOM" id="CLU_100590_5_0_14"/>
<dbReference type="EMDB" id="EMD-13234"/>
<reference evidence="4 5" key="1">
    <citation type="journal article" date="2010" name="Appl. Environ. Microbiol.">
        <title>Targeted chromosomal knockouts in Mycoplasma pneumoniae.</title>
        <authorList>
            <person name="Krishnakumar R."/>
            <person name="Assad-Garcia N."/>
            <person name="Benders G.A."/>
            <person name="Phan Q."/>
            <person name="Montague M.G."/>
            <person name="Glass J.I."/>
        </authorList>
    </citation>
    <scope>NUCLEOTIDE SEQUENCE [LARGE SCALE GENOMIC DNA]</scope>
    <source>
        <strain evidence="5">ATCC 15531 / DSM 22911 / NBRC 14401 / NCTC 10119 / FH</strain>
    </source>
</reference>
<dbReference type="EMDB" id="EMD-13277"/>
<dbReference type="EMDB" id="EMD-13445"/>
<dbReference type="EMDB" id="EMD-13436"/>
<evidence type="ECO:0000313" key="5">
    <source>
        <dbReference type="Proteomes" id="UP000007756"/>
    </source>
</evidence>